<evidence type="ECO:0000313" key="2">
    <source>
        <dbReference type="Proteomes" id="UP000318014"/>
    </source>
</evidence>
<name>A0A2H4QTB0_9POXV</name>
<dbReference type="Proteomes" id="UP000318014">
    <property type="component" value="Genome"/>
</dbReference>
<protein>
    <submittedName>
        <fullName evidence="1">Uncharacterized protein</fullName>
    </submittedName>
</protein>
<gene>
    <name evidence="1" type="ORF">EKPV-NSW-ORF007</name>
</gene>
<evidence type="ECO:0000313" key="1">
    <source>
        <dbReference type="EMBL" id="ATX75002.1"/>
    </source>
</evidence>
<proteinExistence type="predicted"/>
<sequence>MLFQVCVWPRTFTRAAAEKLNLSSITSCRNFSGDLQRHPSPCVVATDKLVVFFYHQGHAVVVYIEPYRFLFVSGRSYATFQAQAPTAASETPSAAEQQQSKQASNSTCNYDDYECSVTWTACQCSGHGKALGKATGDFARIR</sequence>
<accession>A0A2H4QTB0</accession>
<reference evidence="1 2" key="1">
    <citation type="journal article" date="2017" name="Sci. Rep.">
        <title>Molecular and microscopic characterization of a novel Eastern grey kangaroopox virus genome directly from a clinical sample.</title>
        <authorList>
            <person name="Sarker S."/>
            <person name="Roberts H.K."/>
            <person name="Tidd N."/>
            <person name="Ault S."/>
            <person name="Ladmore G."/>
            <person name="Peters A."/>
            <person name="Forwood J.K."/>
            <person name="Helbig K."/>
            <person name="Raidal S.R."/>
        </authorList>
    </citation>
    <scope>NUCLEOTIDE SEQUENCE [LARGE SCALE GENOMIC DNA]</scope>
    <source>
        <strain evidence="1 2">NSW</strain>
    </source>
</reference>
<organism evidence="1 2">
    <name type="scientific">Eastern grey kangaroopox virus</name>
    <dbReference type="NCBI Taxonomy" id="2042482"/>
    <lineage>
        <taxon>Viruses</taxon>
        <taxon>Varidnaviria</taxon>
        <taxon>Bamfordvirae</taxon>
        <taxon>Nucleocytoviricota</taxon>
        <taxon>Pokkesviricetes</taxon>
        <taxon>Chitovirales</taxon>
        <taxon>Poxviridae</taxon>
        <taxon>Chordopoxvirinae</taxon>
        <taxon>Macropopoxvirus</taxon>
        <taxon>Macropopoxvirus mgiganteuspox</taxon>
        <taxon>Eastern kangaroopox virus</taxon>
    </lineage>
</organism>
<dbReference type="EMBL" id="MF661791">
    <property type="protein sequence ID" value="ATX75002.1"/>
    <property type="molecule type" value="Genomic_DNA"/>
</dbReference>